<dbReference type="InterPro" id="IPR036291">
    <property type="entry name" value="NAD(P)-bd_dom_sf"/>
</dbReference>
<feature type="domain" description="Enoyl reductase (ER)" evidence="7">
    <location>
        <begin position="18"/>
        <end position="350"/>
    </location>
</feature>
<dbReference type="FunFam" id="3.40.50.720:FF:000039">
    <property type="entry name" value="Alcohol dehydrogenase AdhP"/>
    <property type="match status" value="1"/>
</dbReference>
<gene>
    <name evidence="8" type="ORF">QBC46DRAFT_379718</name>
</gene>
<dbReference type="Proteomes" id="UP001303473">
    <property type="component" value="Unassembled WGS sequence"/>
</dbReference>
<dbReference type="InterPro" id="IPR011032">
    <property type="entry name" value="GroES-like_sf"/>
</dbReference>
<dbReference type="AlphaFoldDB" id="A0AAN6NB28"/>
<dbReference type="Pfam" id="PF08240">
    <property type="entry name" value="ADH_N"/>
    <property type="match status" value="1"/>
</dbReference>
<reference evidence="9" key="1">
    <citation type="journal article" date="2023" name="Mol. Phylogenet. Evol.">
        <title>Genome-scale phylogeny and comparative genomics of the fungal order Sordariales.</title>
        <authorList>
            <person name="Hensen N."/>
            <person name="Bonometti L."/>
            <person name="Westerberg I."/>
            <person name="Brannstrom I.O."/>
            <person name="Guillou S."/>
            <person name="Cros-Aarteil S."/>
            <person name="Calhoun S."/>
            <person name="Haridas S."/>
            <person name="Kuo A."/>
            <person name="Mondo S."/>
            <person name="Pangilinan J."/>
            <person name="Riley R."/>
            <person name="LaButti K."/>
            <person name="Andreopoulos B."/>
            <person name="Lipzen A."/>
            <person name="Chen C."/>
            <person name="Yan M."/>
            <person name="Daum C."/>
            <person name="Ng V."/>
            <person name="Clum A."/>
            <person name="Steindorff A."/>
            <person name="Ohm R.A."/>
            <person name="Martin F."/>
            <person name="Silar P."/>
            <person name="Natvig D.O."/>
            <person name="Lalanne C."/>
            <person name="Gautier V."/>
            <person name="Ament-Velasquez S.L."/>
            <person name="Kruys A."/>
            <person name="Hutchinson M.I."/>
            <person name="Powell A.J."/>
            <person name="Barry K."/>
            <person name="Miller A.N."/>
            <person name="Grigoriev I.V."/>
            <person name="Debuchy R."/>
            <person name="Gladieux P."/>
            <person name="Hiltunen Thoren M."/>
            <person name="Johannesson H."/>
        </authorList>
    </citation>
    <scope>NUCLEOTIDE SEQUENCE [LARGE SCALE GENOMIC DNA]</scope>
    <source>
        <strain evidence="9">CBS 340.73</strain>
    </source>
</reference>
<comment type="cofactor">
    <cofactor evidence="1">
        <name>Zn(2+)</name>
        <dbReference type="ChEBI" id="CHEBI:29105"/>
    </cofactor>
</comment>
<dbReference type="SMART" id="SM00829">
    <property type="entry name" value="PKS_ER"/>
    <property type="match status" value="1"/>
</dbReference>
<dbReference type="GO" id="GO:0005737">
    <property type="term" value="C:cytoplasm"/>
    <property type="evidence" value="ECO:0007669"/>
    <property type="project" value="TreeGrafter"/>
</dbReference>
<dbReference type="InterPro" id="IPR013149">
    <property type="entry name" value="ADH-like_C"/>
</dbReference>
<dbReference type="GO" id="GO:0046872">
    <property type="term" value="F:metal ion binding"/>
    <property type="evidence" value="ECO:0007669"/>
    <property type="project" value="UniProtKB-KW"/>
</dbReference>
<evidence type="ECO:0000259" key="7">
    <source>
        <dbReference type="SMART" id="SM00829"/>
    </source>
</evidence>
<proteinExistence type="inferred from homology"/>
<sequence>MAPTIPNEMKAVQVVEYGRPYSINTVPVPSNLGPHDLLIKIACASHCHTDSMVRSGVFGTKLPCTGSHEGAGTVVSVGSAVSSFNVGDRVMCGLPLHPCGTCPDCTSSDESTRQYCPNLDGHVGVHLDGNFAEYVRVDSRSSTPVPDAISLISAAPLACAGRTVWRAVSQADLKNGQWLAIVGSGGGLGHLGIQFAKARGLNVIGIDARDEGLALSEEAGADIVIDARKDKAEVVKEVQQVTGGGGADASITLADADSAAGLACAVTKMHGTMVQIAQPDEVKIPFAEFIFRDVRVKGSVLCSPGESRDMMNFIVEQGINVKTNLFHGLDKIEELIEMVEGGKIQGKAVIIVDEKQIQNEKELGVKY</sequence>
<keyword evidence="9" id="KW-1185">Reference proteome</keyword>
<dbReference type="Pfam" id="PF00107">
    <property type="entry name" value="ADH_zinc_N"/>
    <property type="match status" value="1"/>
</dbReference>
<dbReference type="SUPFAM" id="SSF50129">
    <property type="entry name" value="GroES-like"/>
    <property type="match status" value="1"/>
</dbReference>
<evidence type="ECO:0000256" key="1">
    <source>
        <dbReference type="ARBA" id="ARBA00001947"/>
    </source>
</evidence>
<protein>
    <submittedName>
        <fullName evidence="8">GroES-like protein</fullName>
    </submittedName>
</protein>
<keyword evidence="6" id="KW-0520">NAD</keyword>
<evidence type="ECO:0000256" key="6">
    <source>
        <dbReference type="ARBA" id="ARBA00023027"/>
    </source>
</evidence>
<name>A0AAN6NB28_9PEZI</name>
<evidence type="ECO:0000313" key="9">
    <source>
        <dbReference type="Proteomes" id="UP001303473"/>
    </source>
</evidence>
<dbReference type="InterPro" id="IPR020843">
    <property type="entry name" value="ER"/>
</dbReference>
<dbReference type="PANTHER" id="PTHR42940:SF8">
    <property type="entry name" value="VACUOLAR PROTEIN SORTING-ASSOCIATED PROTEIN 11"/>
    <property type="match status" value="1"/>
</dbReference>
<evidence type="ECO:0000256" key="4">
    <source>
        <dbReference type="ARBA" id="ARBA00022833"/>
    </source>
</evidence>
<dbReference type="GO" id="GO:0004022">
    <property type="term" value="F:alcohol dehydrogenase (NAD+) activity"/>
    <property type="evidence" value="ECO:0007669"/>
    <property type="project" value="TreeGrafter"/>
</dbReference>
<dbReference type="Gene3D" id="3.40.50.720">
    <property type="entry name" value="NAD(P)-binding Rossmann-like Domain"/>
    <property type="match status" value="1"/>
</dbReference>
<dbReference type="Gene3D" id="3.90.180.10">
    <property type="entry name" value="Medium-chain alcohol dehydrogenases, catalytic domain"/>
    <property type="match status" value="1"/>
</dbReference>
<evidence type="ECO:0000313" key="8">
    <source>
        <dbReference type="EMBL" id="KAK3942474.1"/>
    </source>
</evidence>
<keyword evidence="5" id="KW-0560">Oxidoreductase</keyword>
<keyword evidence="4" id="KW-0862">Zinc</keyword>
<comment type="similarity">
    <text evidence="2">Belongs to the zinc-containing alcohol dehydrogenase family.</text>
</comment>
<evidence type="ECO:0000256" key="5">
    <source>
        <dbReference type="ARBA" id="ARBA00023002"/>
    </source>
</evidence>
<comment type="caution">
    <text evidence="8">The sequence shown here is derived from an EMBL/GenBank/DDBJ whole genome shotgun (WGS) entry which is preliminary data.</text>
</comment>
<dbReference type="InterPro" id="IPR013154">
    <property type="entry name" value="ADH-like_N"/>
</dbReference>
<dbReference type="EMBL" id="MU853773">
    <property type="protein sequence ID" value="KAK3942474.1"/>
    <property type="molecule type" value="Genomic_DNA"/>
</dbReference>
<dbReference type="SUPFAM" id="SSF51735">
    <property type="entry name" value="NAD(P)-binding Rossmann-fold domains"/>
    <property type="match status" value="1"/>
</dbReference>
<evidence type="ECO:0000256" key="2">
    <source>
        <dbReference type="ARBA" id="ARBA00008072"/>
    </source>
</evidence>
<keyword evidence="3" id="KW-0479">Metal-binding</keyword>
<accession>A0AAN6NB28</accession>
<dbReference type="PANTHER" id="PTHR42940">
    <property type="entry name" value="ALCOHOL DEHYDROGENASE 1-RELATED"/>
    <property type="match status" value="1"/>
</dbReference>
<evidence type="ECO:0000256" key="3">
    <source>
        <dbReference type="ARBA" id="ARBA00022723"/>
    </source>
</evidence>
<organism evidence="8 9">
    <name type="scientific">Diplogelasinospora grovesii</name>
    <dbReference type="NCBI Taxonomy" id="303347"/>
    <lineage>
        <taxon>Eukaryota</taxon>
        <taxon>Fungi</taxon>
        <taxon>Dikarya</taxon>
        <taxon>Ascomycota</taxon>
        <taxon>Pezizomycotina</taxon>
        <taxon>Sordariomycetes</taxon>
        <taxon>Sordariomycetidae</taxon>
        <taxon>Sordariales</taxon>
        <taxon>Diplogelasinosporaceae</taxon>
        <taxon>Diplogelasinospora</taxon>
    </lineage>
</organism>